<reference evidence="2" key="1">
    <citation type="journal article" date="2017" name="Ticks Tick Borne Dis.">
        <title>An insight into the sialome of Hyalomma excavatum.</title>
        <authorList>
            <person name="Ribeiro J.M."/>
            <person name="Slovak M."/>
            <person name="Francischetti I.M."/>
        </authorList>
    </citation>
    <scope>NUCLEOTIDE SEQUENCE</scope>
    <source>
        <strain evidence="2">Samish</strain>
        <tissue evidence="2">Salivary glands</tissue>
    </source>
</reference>
<feature type="non-terminal residue" evidence="2">
    <location>
        <position position="1"/>
    </location>
</feature>
<protein>
    <submittedName>
        <fullName evidence="2">Putative tick transposon</fullName>
    </submittedName>
</protein>
<dbReference type="InterPro" id="IPR000477">
    <property type="entry name" value="RT_dom"/>
</dbReference>
<dbReference type="InterPro" id="IPR043502">
    <property type="entry name" value="DNA/RNA_pol_sf"/>
</dbReference>
<sequence>FMANYLCQRRQCVILNGKSSDYVDVTSGVPQGSVLGPLLFLVYINDISAGISSHIRLFADDCVVYRQVKSDSDLTQLQTDLERVQDWCSMWKMNLNNKKCVHVSFTRKRKPMETEYTLNNERLKRADSYKYLGVVLSSDCSWNAHVGDVICKAGKALNFIQRNLKTSELNLKKTAYLTCVRPILDYACAVWDPSQATLIDAIEKIQNRAARFVLGRYKRGESCTKMKNELGWELLSSRRRKLRLKFFYQIYNDKTGINKEKYFKEPHYRSSRTDHVCKIRELRTRTNLFANSFFVRTIKEWNGLSAMQVCCKNEELFMSFL</sequence>
<dbReference type="AlphaFoldDB" id="A0A131XPA8"/>
<dbReference type="GO" id="GO:0071897">
    <property type="term" value="P:DNA biosynthetic process"/>
    <property type="evidence" value="ECO:0007669"/>
    <property type="project" value="UniProtKB-ARBA"/>
</dbReference>
<organism evidence="2">
    <name type="scientific">Hyalomma excavatum</name>
    <dbReference type="NCBI Taxonomy" id="257692"/>
    <lineage>
        <taxon>Eukaryota</taxon>
        <taxon>Metazoa</taxon>
        <taxon>Ecdysozoa</taxon>
        <taxon>Arthropoda</taxon>
        <taxon>Chelicerata</taxon>
        <taxon>Arachnida</taxon>
        <taxon>Acari</taxon>
        <taxon>Parasitiformes</taxon>
        <taxon>Ixodida</taxon>
        <taxon>Ixodoidea</taxon>
        <taxon>Ixodidae</taxon>
        <taxon>Hyalomminae</taxon>
        <taxon>Hyalomma</taxon>
    </lineage>
</organism>
<dbReference type="SUPFAM" id="SSF56672">
    <property type="entry name" value="DNA/RNA polymerases"/>
    <property type="match status" value="1"/>
</dbReference>
<proteinExistence type="evidence at transcript level"/>
<dbReference type="EMBL" id="GEFH01001065">
    <property type="protein sequence ID" value="JAP67516.1"/>
    <property type="molecule type" value="mRNA"/>
</dbReference>
<evidence type="ECO:0000259" key="1">
    <source>
        <dbReference type="PROSITE" id="PS50878"/>
    </source>
</evidence>
<dbReference type="PANTHER" id="PTHR33332">
    <property type="entry name" value="REVERSE TRANSCRIPTASE DOMAIN-CONTAINING PROTEIN"/>
    <property type="match status" value="1"/>
</dbReference>
<accession>A0A131XPA8</accession>
<dbReference type="Pfam" id="PF00078">
    <property type="entry name" value="RVT_1"/>
    <property type="match status" value="1"/>
</dbReference>
<dbReference type="PROSITE" id="PS50878">
    <property type="entry name" value="RT_POL"/>
    <property type="match status" value="1"/>
</dbReference>
<name>A0A131XPA8_9ACAR</name>
<evidence type="ECO:0000313" key="2">
    <source>
        <dbReference type="EMBL" id="JAP67516.1"/>
    </source>
</evidence>
<feature type="domain" description="Reverse transcriptase" evidence="1">
    <location>
        <begin position="1"/>
        <end position="136"/>
    </location>
</feature>